<dbReference type="Proteomes" id="UP001145087">
    <property type="component" value="Unassembled WGS sequence"/>
</dbReference>
<dbReference type="SUPFAM" id="SSF75005">
    <property type="entry name" value="Arabinanase/levansucrase/invertase"/>
    <property type="match status" value="1"/>
</dbReference>
<dbReference type="RefSeq" id="WP_343335805.1">
    <property type="nucleotide sequence ID" value="NZ_JAPOHD010000069.1"/>
</dbReference>
<protein>
    <recommendedName>
        <fullName evidence="3">Glycosyl hydrolases family 43</fullName>
    </recommendedName>
</protein>
<evidence type="ECO:0000313" key="2">
    <source>
        <dbReference type="Proteomes" id="UP001145087"/>
    </source>
</evidence>
<dbReference type="AlphaFoldDB" id="A0A9X3J787"/>
<evidence type="ECO:0000313" key="1">
    <source>
        <dbReference type="EMBL" id="MCY1723479.1"/>
    </source>
</evidence>
<reference evidence="1" key="1">
    <citation type="submission" date="2022-11" db="EMBL/GenBank/DDBJ databases">
        <title>Marilongibacter aestuarii gen. nov., sp. nov., isolated from tidal flat sediment.</title>
        <authorList>
            <person name="Jiayan W."/>
        </authorList>
    </citation>
    <scope>NUCLEOTIDE SEQUENCE</scope>
    <source>
        <strain evidence="1">Z1-6</strain>
    </source>
</reference>
<dbReference type="Gene3D" id="2.115.10.20">
    <property type="entry name" value="Glycosyl hydrolase domain, family 43"/>
    <property type="match status" value="2"/>
</dbReference>
<organism evidence="1 2">
    <name type="scientific">Draconibacterium aestuarii</name>
    <dbReference type="NCBI Taxonomy" id="2998507"/>
    <lineage>
        <taxon>Bacteria</taxon>
        <taxon>Pseudomonadati</taxon>
        <taxon>Bacteroidota</taxon>
        <taxon>Bacteroidia</taxon>
        <taxon>Marinilabiliales</taxon>
        <taxon>Prolixibacteraceae</taxon>
        <taxon>Draconibacterium</taxon>
    </lineage>
</organism>
<gene>
    <name evidence="1" type="ORF">OU798_24220</name>
</gene>
<dbReference type="EMBL" id="JAPOHD010000069">
    <property type="protein sequence ID" value="MCY1723479.1"/>
    <property type="molecule type" value="Genomic_DNA"/>
</dbReference>
<proteinExistence type="predicted"/>
<accession>A0A9X3J787</accession>
<evidence type="ECO:0008006" key="3">
    <source>
        <dbReference type="Google" id="ProtNLM"/>
    </source>
</evidence>
<keyword evidence="2" id="KW-1185">Reference proteome</keyword>
<comment type="caution">
    <text evidence="1">The sequence shown here is derived from an EMBL/GenBank/DDBJ whole genome shotgun (WGS) entry which is preliminary data.</text>
</comment>
<name>A0A9X3J787_9BACT</name>
<dbReference type="InterPro" id="IPR023296">
    <property type="entry name" value="Glyco_hydro_beta-prop_sf"/>
</dbReference>
<sequence>MNKILSLKIFAIVLLVLLSKFLATAQKYEDRRPEAKLRMDAKDHGIVLRYGDGPNQCDILGARDVWVFEDQGTYYMHYDAAGPLGWLSSLAVSKDLITWEKKGPILDFGALGEDDSKGACYGVTYRDGEDWHMFYLGTPNVSEAPDLVPMFPYLTLKAKGSSPEGPWIKQKEVVPFRTKPDTYYSMTASPGQVILREKEYLQFISATTAKEGNPCVQRTLGIARTNNLDGVWTIDPNPVVPIEEQIENSTLYYETSNKTWFLFTNHIGIDEGTEFTDAIWVYWSKNLNKWNPENKAVVLDGQNCSWSVKCVGLPSVVKVGKRLALFYDAPVGNSISHMKRNIGLAWLELPLTEPIN</sequence>